<proteinExistence type="predicted"/>
<gene>
    <name evidence="2" type="ORF">BDV40DRAFT_7723</name>
</gene>
<evidence type="ECO:0000313" key="3">
    <source>
        <dbReference type="Proteomes" id="UP000326950"/>
    </source>
</evidence>
<dbReference type="AlphaFoldDB" id="A0A5N6UJN8"/>
<accession>A0A5N6UJN8</accession>
<dbReference type="Proteomes" id="UP000326950">
    <property type="component" value="Unassembled WGS sequence"/>
</dbReference>
<dbReference type="EMBL" id="ML738686">
    <property type="protein sequence ID" value="KAE8158842.1"/>
    <property type="molecule type" value="Genomic_DNA"/>
</dbReference>
<feature type="region of interest" description="Disordered" evidence="1">
    <location>
        <begin position="1"/>
        <end position="28"/>
    </location>
</feature>
<name>A0A5N6UJN8_ASPTM</name>
<evidence type="ECO:0000256" key="1">
    <source>
        <dbReference type="SAM" id="MobiDB-lite"/>
    </source>
</evidence>
<protein>
    <submittedName>
        <fullName evidence="2">Uncharacterized protein</fullName>
    </submittedName>
</protein>
<reference evidence="2 3" key="1">
    <citation type="submission" date="2019-04" db="EMBL/GenBank/DDBJ databases">
        <title>Friends and foes A comparative genomics study of 23 Aspergillus species from section Flavi.</title>
        <authorList>
            <consortium name="DOE Joint Genome Institute"/>
            <person name="Kjaerbolling I."/>
            <person name="Vesth T."/>
            <person name="Frisvad J.C."/>
            <person name="Nybo J.L."/>
            <person name="Theobald S."/>
            <person name="Kildgaard S."/>
            <person name="Isbrandt T."/>
            <person name="Kuo A."/>
            <person name="Sato A."/>
            <person name="Lyhne E.K."/>
            <person name="Kogle M.E."/>
            <person name="Wiebenga A."/>
            <person name="Kun R.S."/>
            <person name="Lubbers R.J."/>
            <person name="Makela M.R."/>
            <person name="Barry K."/>
            <person name="Chovatia M."/>
            <person name="Clum A."/>
            <person name="Daum C."/>
            <person name="Haridas S."/>
            <person name="He G."/>
            <person name="LaButti K."/>
            <person name="Lipzen A."/>
            <person name="Mondo S."/>
            <person name="Riley R."/>
            <person name="Salamov A."/>
            <person name="Simmons B.A."/>
            <person name="Magnuson J.K."/>
            <person name="Henrissat B."/>
            <person name="Mortensen U.H."/>
            <person name="Larsen T.O."/>
            <person name="Devries R.P."/>
            <person name="Grigoriev I.V."/>
            <person name="Machida M."/>
            <person name="Baker S.E."/>
            <person name="Andersen M.R."/>
        </authorList>
    </citation>
    <scope>NUCLEOTIDE SEQUENCE [LARGE SCALE GENOMIC DNA]</scope>
    <source>
        <strain evidence="2 3">CBS 117626</strain>
    </source>
</reference>
<organism evidence="2 3">
    <name type="scientific">Aspergillus tamarii</name>
    <dbReference type="NCBI Taxonomy" id="41984"/>
    <lineage>
        <taxon>Eukaryota</taxon>
        <taxon>Fungi</taxon>
        <taxon>Dikarya</taxon>
        <taxon>Ascomycota</taxon>
        <taxon>Pezizomycotina</taxon>
        <taxon>Eurotiomycetes</taxon>
        <taxon>Eurotiomycetidae</taxon>
        <taxon>Eurotiales</taxon>
        <taxon>Aspergillaceae</taxon>
        <taxon>Aspergillus</taxon>
        <taxon>Aspergillus subgen. Circumdati</taxon>
    </lineage>
</organism>
<sequence>MDRWLPRETWSCKHHPSSIPDSTLPEDQTPLDPAALSCAVLQHSFCGFWLSFPPSFPSLRPPLPSPGIFSRLISCLPNSPESYSGCSIVFFYLFLWSTFDPAPLLFFQFPVNQMSKGWPKLGRINRP</sequence>
<evidence type="ECO:0000313" key="2">
    <source>
        <dbReference type="EMBL" id="KAE8158842.1"/>
    </source>
</evidence>
<keyword evidence="3" id="KW-1185">Reference proteome</keyword>